<keyword evidence="2" id="KW-1185">Reference proteome</keyword>
<name>A0A0D2PYF8_HYPSF</name>
<dbReference type="EMBL" id="KN817537">
    <property type="protein sequence ID" value="KJA24440.1"/>
    <property type="molecule type" value="Genomic_DNA"/>
</dbReference>
<dbReference type="Proteomes" id="UP000054270">
    <property type="component" value="Unassembled WGS sequence"/>
</dbReference>
<reference evidence="2" key="1">
    <citation type="submission" date="2014-04" db="EMBL/GenBank/DDBJ databases">
        <title>Evolutionary Origins and Diversification of the Mycorrhizal Mutualists.</title>
        <authorList>
            <consortium name="DOE Joint Genome Institute"/>
            <consortium name="Mycorrhizal Genomics Consortium"/>
            <person name="Kohler A."/>
            <person name="Kuo A."/>
            <person name="Nagy L.G."/>
            <person name="Floudas D."/>
            <person name="Copeland A."/>
            <person name="Barry K.W."/>
            <person name="Cichocki N."/>
            <person name="Veneault-Fourrey C."/>
            <person name="LaButti K."/>
            <person name="Lindquist E.A."/>
            <person name="Lipzen A."/>
            <person name="Lundell T."/>
            <person name="Morin E."/>
            <person name="Murat C."/>
            <person name="Riley R."/>
            <person name="Ohm R."/>
            <person name="Sun H."/>
            <person name="Tunlid A."/>
            <person name="Henrissat B."/>
            <person name="Grigoriev I.V."/>
            <person name="Hibbett D.S."/>
            <person name="Martin F."/>
        </authorList>
    </citation>
    <scope>NUCLEOTIDE SEQUENCE [LARGE SCALE GENOMIC DNA]</scope>
    <source>
        <strain evidence="2">FD-334 SS-4</strain>
    </source>
</reference>
<organism evidence="1 2">
    <name type="scientific">Hypholoma sublateritium (strain FD-334 SS-4)</name>
    <dbReference type="NCBI Taxonomy" id="945553"/>
    <lineage>
        <taxon>Eukaryota</taxon>
        <taxon>Fungi</taxon>
        <taxon>Dikarya</taxon>
        <taxon>Basidiomycota</taxon>
        <taxon>Agaricomycotina</taxon>
        <taxon>Agaricomycetes</taxon>
        <taxon>Agaricomycetidae</taxon>
        <taxon>Agaricales</taxon>
        <taxon>Agaricineae</taxon>
        <taxon>Strophariaceae</taxon>
        <taxon>Hypholoma</taxon>
    </lineage>
</organism>
<sequence>MYMDASRSHYAPSRRAAAQLRCITSQLAPVQRIVHRQPTRRPASCPPTAFWLRDPVSKRV</sequence>
<dbReference type="AlphaFoldDB" id="A0A0D2PYF8"/>
<accession>A0A0D2PYF8</accession>
<evidence type="ECO:0000313" key="1">
    <source>
        <dbReference type="EMBL" id="KJA24440.1"/>
    </source>
</evidence>
<evidence type="ECO:0000313" key="2">
    <source>
        <dbReference type="Proteomes" id="UP000054270"/>
    </source>
</evidence>
<protein>
    <submittedName>
        <fullName evidence="1">Uncharacterized protein</fullName>
    </submittedName>
</protein>
<gene>
    <name evidence="1" type="ORF">HYPSUDRAFT_200651</name>
</gene>
<proteinExistence type="predicted"/>